<feature type="region of interest" description="Disordered" evidence="1">
    <location>
        <begin position="1"/>
        <end position="113"/>
    </location>
</feature>
<reference evidence="2 3" key="1">
    <citation type="submission" date="2015-05" db="EMBL/GenBank/DDBJ databases">
        <title>Draft Genome assembly of Streptomyces showdoensis.</title>
        <authorList>
            <person name="Thapa K.K."/>
            <person name="Metsa-Ketela M."/>
        </authorList>
    </citation>
    <scope>NUCLEOTIDE SEQUENCE [LARGE SCALE GENOMIC DNA]</scope>
    <source>
        <strain evidence="2 3">ATCC 15227</strain>
    </source>
</reference>
<feature type="compositionally biased region" description="Pro residues" evidence="1">
    <location>
        <begin position="11"/>
        <end position="22"/>
    </location>
</feature>
<gene>
    <name evidence="2" type="ORF">VO63_35665</name>
</gene>
<dbReference type="EMBL" id="LAQS01000109">
    <property type="protein sequence ID" value="KKZ69174.1"/>
    <property type="molecule type" value="Genomic_DNA"/>
</dbReference>
<evidence type="ECO:0000256" key="1">
    <source>
        <dbReference type="SAM" id="MobiDB-lite"/>
    </source>
</evidence>
<organism evidence="2 3">
    <name type="scientific">Streptomyces showdoensis</name>
    <dbReference type="NCBI Taxonomy" id="68268"/>
    <lineage>
        <taxon>Bacteria</taxon>
        <taxon>Bacillati</taxon>
        <taxon>Actinomycetota</taxon>
        <taxon>Actinomycetes</taxon>
        <taxon>Kitasatosporales</taxon>
        <taxon>Streptomycetaceae</taxon>
        <taxon>Streptomyces</taxon>
    </lineage>
</organism>
<name>A0A2P2GCI2_STREW</name>
<dbReference type="Proteomes" id="UP000265325">
    <property type="component" value="Unassembled WGS sequence"/>
</dbReference>
<protein>
    <submittedName>
        <fullName evidence="2">Uncharacterized protein</fullName>
    </submittedName>
</protein>
<dbReference type="AlphaFoldDB" id="A0A2P2GCI2"/>
<dbReference type="OrthoDB" id="4338366at2"/>
<accession>A0A2P2GCI2</accession>
<evidence type="ECO:0000313" key="2">
    <source>
        <dbReference type="EMBL" id="KKZ69174.1"/>
    </source>
</evidence>
<sequence length="148" mass="15060">MAALSGCVAVEPPPAAPLPVPSPADARPGQDVAPQIVQGPAREALEAAMPDPPAPEPRASAERRSTADGGSDAGGGRGRNGDDAPAHHEKKHPSAGAGQHHRHPAVDLPGLLGKPPRSAAEVCELGARYGGWSPESEQARICRGSYGR</sequence>
<feature type="compositionally biased region" description="Basic residues" evidence="1">
    <location>
        <begin position="88"/>
        <end position="103"/>
    </location>
</feature>
<keyword evidence="3" id="KW-1185">Reference proteome</keyword>
<proteinExistence type="predicted"/>
<evidence type="ECO:0000313" key="3">
    <source>
        <dbReference type="Proteomes" id="UP000265325"/>
    </source>
</evidence>
<comment type="caution">
    <text evidence="2">The sequence shown here is derived from an EMBL/GenBank/DDBJ whole genome shotgun (WGS) entry which is preliminary data.</text>
</comment>